<accession>A0A1H2AHD6</accession>
<dbReference type="SUPFAM" id="SSF53474">
    <property type="entry name" value="alpha/beta-Hydrolases"/>
    <property type="match status" value="1"/>
</dbReference>
<dbReference type="InterPro" id="IPR051411">
    <property type="entry name" value="Polyketide_trans_af380"/>
</dbReference>
<sequence>MRKDISFLSDGRKLVGHLYLPDGDLGQAKPPAVIVVGASSGTKGQTPTVYSERLVQLGYAALIFDHSTYGESEGAPRCDEDPFAKSEDIKWAVTFLAGCSEVDPGRIGAVGVCGGGGFVPYTAVADRRIKAVAMVSSIPDLRSTLTDGFAGDWHDLMRVALAAREEFARGGDPQYVPFMPPGQQSVWVENGKKYYLTDRNPDQKWQNQTLLWSFDKMLQFSALDIIQLLAPTPLLVIAGSEAETLAQSEAAYAKAREPKELFIIEGGCHFDFYDRPEYVDPAVIRIDKFLRAHL</sequence>
<feature type="domain" description="Dienelactone hydrolase" evidence="1">
    <location>
        <begin position="28"/>
        <end position="133"/>
    </location>
</feature>
<gene>
    <name evidence="2" type="ORF">SAMN05444158_6166</name>
</gene>
<proteinExistence type="predicted"/>
<dbReference type="Proteomes" id="UP000243904">
    <property type="component" value="Chromosome I"/>
</dbReference>
<dbReference type="InterPro" id="IPR002925">
    <property type="entry name" value="Dienelactn_hydro"/>
</dbReference>
<dbReference type="AlphaFoldDB" id="A0A1H2AHD6"/>
<dbReference type="PANTHER" id="PTHR47751:SF1">
    <property type="entry name" value="SUPERFAMILY HYDROLASE, PUTATIVE (AFU_ORTHOLOGUE AFUA_2G16580)-RELATED"/>
    <property type="match status" value="1"/>
</dbReference>
<dbReference type="Gene3D" id="1.10.10.800">
    <property type="match status" value="1"/>
</dbReference>
<organism evidence="2 3">
    <name type="scientific">Bradyrhizobium canariense</name>
    <dbReference type="NCBI Taxonomy" id="255045"/>
    <lineage>
        <taxon>Bacteria</taxon>
        <taxon>Pseudomonadati</taxon>
        <taxon>Pseudomonadota</taxon>
        <taxon>Alphaproteobacteria</taxon>
        <taxon>Hyphomicrobiales</taxon>
        <taxon>Nitrobacteraceae</taxon>
        <taxon>Bradyrhizobium</taxon>
    </lineage>
</organism>
<dbReference type="GO" id="GO:0016787">
    <property type="term" value="F:hydrolase activity"/>
    <property type="evidence" value="ECO:0007669"/>
    <property type="project" value="InterPro"/>
</dbReference>
<dbReference type="InterPro" id="IPR029058">
    <property type="entry name" value="AB_hydrolase_fold"/>
</dbReference>
<reference evidence="3" key="1">
    <citation type="submission" date="2016-10" db="EMBL/GenBank/DDBJ databases">
        <authorList>
            <person name="Varghese N."/>
            <person name="Submissions S."/>
        </authorList>
    </citation>
    <scope>NUCLEOTIDE SEQUENCE [LARGE SCALE GENOMIC DNA]</scope>
    <source>
        <strain evidence="3">GAS369</strain>
    </source>
</reference>
<protein>
    <recommendedName>
        <fullName evidence="1">Dienelactone hydrolase domain-containing protein</fullName>
    </recommendedName>
</protein>
<keyword evidence="3" id="KW-1185">Reference proteome</keyword>
<dbReference type="RefSeq" id="WP_146689974.1">
    <property type="nucleotide sequence ID" value="NZ_LT629750.1"/>
</dbReference>
<evidence type="ECO:0000313" key="2">
    <source>
        <dbReference type="EMBL" id="SDT45381.1"/>
    </source>
</evidence>
<evidence type="ECO:0000259" key="1">
    <source>
        <dbReference type="Pfam" id="PF01738"/>
    </source>
</evidence>
<dbReference type="Pfam" id="PF01738">
    <property type="entry name" value="DLH"/>
    <property type="match status" value="1"/>
</dbReference>
<dbReference type="EMBL" id="LT629750">
    <property type="protein sequence ID" value="SDT45381.1"/>
    <property type="molecule type" value="Genomic_DNA"/>
</dbReference>
<dbReference type="Gene3D" id="3.40.50.1820">
    <property type="entry name" value="alpha/beta hydrolase"/>
    <property type="match status" value="1"/>
</dbReference>
<name>A0A1H2AHD6_9BRAD</name>
<evidence type="ECO:0000313" key="3">
    <source>
        <dbReference type="Proteomes" id="UP000243904"/>
    </source>
</evidence>
<dbReference type="PANTHER" id="PTHR47751">
    <property type="entry name" value="SUPERFAMILY HYDROLASE, PUTATIVE (AFU_ORTHOLOGUE AFUA_2G16580)-RELATED"/>
    <property type="match status" value="1"/>
</dbReference>